<dbReference type="Gene3D" id="1.10.3210.10">
    <property type="entry name" value="Hypothetical protein af1432"/>
    <property type="match status" value="1"/>
</dbReference>
<evidence type="ECO:0000313" key="2">
    <source>
        <dbReference type="Proteomes" id="UP000271256"/>
    </source>
</evidence>
<dbReference type="EMBL" id="RBWE01000001">
    <property type="protein sequence ID" value="RKO67096.1"/>
    <property type="molecule type" value="Genomic_DNA"/>
</dbReference>
<accession>A0A494WUQ1</accession>
<evidence type="ECO:0000313" key="1">
    <source>
        <dbReference type="EMBL" id="RKO67096.1"/>
    </source>
</evidence>
<dbReference type="AlphaFoldDB" id="A0A494WUQ1"/>
<proteinExistence type="predicted"/>
<evidence type="ECO:0008006" key="3">
    <source>
        <dbReference type="Google" id="ProtNLM"/>
    </source>
</evidence>
<organism evidence="1 2">
    <name type="scientific">Desulfofundulus salinus</name>
    <dbReference type="NCBI Taxonomy" id="2419843"/>
    <lineage>
        <taxon>Bacteria</taxon>
        <taxon>Bacillati</taxon>
        <taxon>Bacillota</taxon>
        <taxon>Clostridia</taxon>
        <taxon>Eubacteriales</taxon>
        <taxon>Peptococcaceae</taxon>
        <taxon>Desulfofundulus</taxon>
    </lineage>
</organism>
<keyword evidence="2" id="KW-1185">Reference proteome</keyword>
<comment type="caution">
    <text evidence="1">The sequence shown here is derived from an EMBL/GenBank/DDBJ whole genome shotgun (WGS) entry which is preliminary data.</text>
</comment>
<protein>
    <recommendedName>
        <fullName evidence="3">HD domain-containing protein</fullName>
    </recommendedName>
</protein>
<sequence>MLVDDRLVLPHAVEEVSNYFEGTCLAQAAFSHDCGKISWPSCLVDKRVLDEENCRLVHAHPIAGAHYLREYCKVQRAVILANKGSSFAQNNANPRGAKITPLFHYSRCY</sequence>
<dbReference type="Proteomes" id="UP000271256">
    <property type="component" value="Unassembled WGS sequence"/>
</dbReference>
<name>A0A494WUQ1_9FIRM</name>
<reference evidence="1 2" key="1">
    <citation type="submission" date="2018-10" db="EMBL/GenBank/DDBJ databases">
        <authorList>
            <person name="Grouzdev D.S."/>
            <person name="Krutkina M.S."/>
            <person name="Tourova T.P."/>
            <person name="Nazina T.N."/>
        </authorList>
    </citation>
    <scope>NUCLEOTIDE SEQUENCE [LARGE SCALE GENOMIC DNA]</scope>
    <source>
        <strain evidence="1 2">435</strain>
    </source>
</reference>
<gene>
    <name evidence="1" type="ORF">D7024_09115</name>
</gene>